<evidence type="ECO:0000259" key="1">
    <source>
        <dbReference type="Pfam" id="PF13439"/>
    </source>
</evidence>
<organism evidence="2 3">
    <name type="scientific">Muricoccus roseus</name>
    <dbReference type="NCBI Taxonomy" id="198092"/>
    <lineage>
        <taxon>Bacteria</taxon>
        <taxon>Pseudomonadati</taxon>
        <taxon>Pseudomonadota</taxon>
        <taxon>Alphaproteobacteria</taxon>
        <taxon>Acetobacterales</taxon>
        <taxon>Roseomonadaceae</taxon>
        <taxon>Muricoccus</taxon>
    </lineage>
</organism>
<dbReference type="GO" id="GO:0016757">
    <property type="term" value="F:glycosyltransferase activity"/>
    <property type="evidence" value="ECO:0007669"/>
    <property type="project" value="UniProtKB-ARBA"/>
</dbReference>
<protein>
    <submittedName>
        <fullName evidence="2">Glycosyltransferase involved in cell wall bisynthesis</fullName>
    </submittedName>
</protein>
<evidence type="ECO:0000313" key="3">
    <source>
        <dbReference type="Proteomes" id="UP000184387"/>
    </source>
</evidence>
<gene>
    <name evidence="2" type="ORF">SAMN02745194_04036</name>
</gene>
<dbReference type="AlphaFoldDB" id="A0A1M6P8S1"/>
<feature type="domain" description="Glycosyltransferase subfamily 4-like N-terminal" evidence="1">
    <location>
        <begin position="23"/>
        <end position="168"/>
    </location>
</feature>
<reference evidence="2 3" key="1">
    <citation type="submission" date="2016-11" db="EMBL/GenBank/DDBJ databases">
        <authorList>
            <person name="Jaros S."/>
            <person name="Januszkiewicz K."/>
            <person name="Wedrychowicz H."/>
        </authorList>
    </citation>
    <scope>NUCLEOTIDE SEQUENCE [LARGE SCALE GENOMIC DNA]</scope>
    <source>
        <strain evidence="2 3">DSM 14916</strain>
    </source>
</reference>
<evidence type="ECO:0000313" key="2">
    <source>
        <dbReference type="EMBL" id="SHK04337.1"/>
    </source>
</evidence>
<name>A0A1M6P8S1_9PROT</name>
<accession>A0A1M6P8S1</accession>
<sequence>MSAAPLSILSVAYPLAPVGSDAVGGSEQVLSALDRALQAAGHRSIVVAQEGSAVAGTLHPVPRPRGPLDEAALRRAEDETASAIGAVLRTEHVDLIHLHGIDFHAYLPPPGPPVLATLHLPPSWYPMRALDPPRPRTWLHAVSASQNAALRCRQDARLPPIPNGVPVEELARFRHARRGHALMLGRVCPEKGQHHALDAAHAAGMPLLLGGEVFPYEAHERFFAEEVRPRLDACRRFLGPLGFARKRRLLASARCLLVPSTAPETSSLVAMEAAACGTPVIAFRAGALPEVVEHGRTGFLVEDAGEMAQAMARVGELDPEEIRHVARERFSRSRMAADYIALYRRLAA</sequence>
<dbReference type="Pfam" id="PF13692">
    <property type="entry name" value="Glyco_trans_1_4"/>
    <property type="match status" value="1"/>
</dbReference>
<proteinExistence type="predicted"/>
<keyword evidence="3" id="KW-1185">Reference proteome</keyword>
<dbReference type="EMBL" id="FQZF01000029">
    <property type="protein sequence ID" value="SHK04337.1"/>
    <property type="molecule type" value="Genomic_DNA"/>
</dbReference>
<dbReference type="RefSeq" id="WP_086062394.1">
    <property type="nucleotide sequence ID" value="NZ_FQZF01000029.1"/>
</dbReference>
<dbReference type="PANTHER" id="PTHR12526:SF595">
    <property type="entry name" value="BLL5217 PROTEIN"/>
    <property type="match status" value="1"/>
</dbReference>
<dbReference type="Gene3D" id="3.40.50.2000">
    <property type="entry name" value="Glycogen Phosphorylase B"/>
    <property type="match status" value="2"/>
</dbReference>
<dbReference type="OrthoDB" id="9801573at2"/>
<dbReference type="Proteomes" id="UP000184387">
    <property type="component" value="Unassembled WGS sequence"/>
</dbReference>
<dbReference type="PANTHER" id="PTHR12526">
    <property type="entry name" value="GLYCOSYLTRANSFERASE"/>
    <property type="match status" value="1"/>
</dbReference>
<keyword evidence="2" id="KW-0808">Transferase</keyword>
<dbReference type="SUPFAM" id="SSF53756">
    <property type="entry name" value="UDP-Glycosyltransferase/glycogen phosphorylase"/>
    <property type="match status" value="1"/>
</dbReference>
<dbReference type="STRING" id="198092.SAMN02745194_04036"/>
<dbReference type="InterPro" id="IPR028098">
    <property type="entry name" value="Glyco_trans_4-like_N"/>
</dbReference>
<dbReference type="Pfam" id="PF13439">
    <property type="entry name" value="Glyco_transf_4"/>
    <property type="match status" value="1"/>
</dbReference>